<dbReference type="Proteomes" id="UP000221394">
    <property type="component" value="Unassembled WGS sequence"/>
</dbReference>
<evidence type="ECO:0000313" key="3">
    <source>
        <dbReference type="EMBL" id="PFG35407.1"/>
    </source>
</evidence>
<dbReference type="InterPro" id="IPR058807">
    <property type="entry name" value="ScoMcrA_N"/>
</dbReference>
<dbReference type="Pfam" id="PF26345">
    <property type="entry name" value="ScoMcrA_N"/>
    <property type="match status" value="1"/>
</dbReference>
<proteinExistence type="predicted"/>
<reference evidence="3 4" key="1">
    <citation type="submission" date="2017-10" db="EMBL/GenBank/DDBJ databases">
        <title>Sequencing the genomes of 1000 actinobacteria strains.</title>
        <authorList>
            <person name="Klenk H.-P."/>
        </authorList>
    </citation>
    <scope>NUCLEOTIDE SEQUENCE [LARGE SCALE GENOMIC DNA]</scope>
    <source>
        <strain evidence="3 4">DSM 21574</strain>
    </source>
</reference>
<dbReference type="EMBL" id="PDJH01000001">
    <property type="protein sequence ID" value="PFG35407.1"/>
    <property type="molecule type" value="Genomic_DNA"/>
</dbReference>
<feature type="domain" description="ScoMcrA-like N-terminal head" evidence="2">
    <location>
        <begin position="13"/>
        <end position="95"/>
    </location>
</feature>
<sequence>MRADYPGGVATFSSVTRQHILQAIAEHDSRGSENFLGVYGFEASGGPTIVHDGASYDCAAVIGVAHRYATGRTALAEEFDDGAIKVVRNRGFDVVEPGAARAPRRAPAPKRTPAAKPASTRRPAQPERPTAMCPTCFMTLPATGICDNCA</sequence>
<keyword evidence="4" id="KW-1185">Reference proteome</keyword>
<accession>A0A2A9E8N5</accession>
<evidence type="ECO:0000259" key="2">
    <source>
        <dbReference type="Pfam" id="PF26345"/>
    </source>
</evidence>
<evidence type="ECO:0000256" key="1">
    <source>
        <dbReference type="SAM" id="MobiDB-lite"/>
    </source>
</evidence>
<evidence type="ECO:0000313" key="4">
    <source>
        <dbReference type="Proteomes" id="UP000221394"/>
    </source>
</evidence>
<gene>
    <name evidence="3" type="ORF">ATL41_0085</name>
</gene>
<feature type="compositionally biased region" description="Low complexity" evidence="1">
    <location>
        <begin position="109"/>
        <end position="118"/>
    </location>
</feature>
<organism evidence="3 4">
    <name type="scientific">Flavimobilis soli</name>
    <dbReference type="NCBI Taxonomy" id="442709"/>
    <lineage>
        <taxon>Bacteria</taxon>
        <taxon>Bacillati</taxon>
        <taxon>Actinomycetota</taxon>
        <taxon>Actinomycetes</taxon>
        <taxon>Micrococcales</taxon>
        <taxon>Jonesiaceae</taxon>
        <taxon>Flavimobilis</taxon>
    </lineage>
</organism>
<name>A0A2A9E8N5_9MICO</name>
<protein>
    <recommendedName>
        <fullName evidence="2">ScoMcrA-like N-terminal head domain-containing protein</fullName>
    </recommendedName>
</protein>
<feature type="region of interest" description="Disordered" evidence="1">
    <location>
        <begin position="97"/>
        <end position="130"/>
    </location>
</feature>
<dbReference type="AlphaFoldDB" id="A0A2A9E8N5"/>
<comment type="caution">
    <text evidence="3">The sequence shown here is derived from an EMBL/GenBank/DDBJ whole genome shotgun (WGS) entry which is preliminary data.</text>
</comment>